<evidence type="ECO:0000313" key="2">
    <source>
        <dbReference type="Proteomes" id="UP000824120"/>
    </source>
</evidence>
<dbReference type="Gene3D" id="1.10.520.10">
    <property type="match status" value="1"/>
</dbReference>
<dbReference type="EMBL" id="JACXVP010000002">
    <property type="protein sequence ID" value="KAG5620909.1"/>
    <property type="molecule type" value="Genomic_DNA"/>
</dbReference>
<dbReference type="SUPFAM" id="SSF48113">
    <property type="entry name" value="Heme-dependent peroxidases"/>
    <property type="match status" value="1"/>
</dbReference>
<name>A0A9J6A8H0_SOLCO</name>
<dbReference type="GO" id="GO:0006979">
    <property type="term" value="P:response to oxidative stress"/>
    <property type="evidence" value="ECO:0007669"/>
    <property type="project" value="InterPro"/>
</dbReference>
<sequence>MHASYVIDNAKKAVEALCPSIVSCTYTSAFAAIDALRGLSIEDLMALSGEYDKAPNLTWSTPSLESRSFFPIAHHAINGYTASIPPMTLTLHYTQPLQHS</sequence>
<dbReference type="Proteomes" id="UP000824120">
    <property type="component" value="Chromosome 2"/>
</dbReference>
<evidence type="ECO:0000313" key="1">
    <source>
        <dbReference type="EMBL" id="KAG5620909.1"/>
    </source>
</evidence>
<dbReference type="AlphaFoldDB" id="A0A9J6A8H0"/>
<protein>
    <submittedName>
        <fullName evidence="1">Uncharacterized protein</fullName>
    </submittedName>
</protein>
<dbReference type="InterPro" id="IPR010255">
    <property type="entry name" value="Haem_peroxidase_sf"/>
</dbReference>
<organism evidence="1 2">
    <name type="scientific">Solanum commersonii</name>
    <name type="common">Commerson's wild potato</name>
    <name type="synonym">Commerson's nightshade</name>
    <dbReference type="NCBI Taxonomy" id="4109"/>
    <lineage>
        <taxon>Eukaryota</taxon>
        <taxon>Viridiplantae</taxon>
        <taxon>Streptophyta</taxon>
        <taxon>Embryophyta</taxon>
        <taxon>Tracheophyta</taxon>
        <taxon>Spermatophyta</taxon>
        <taxon>Magnoliopsida</taxon>
        <taxon>eudicotyledons</taxon>
        <taxon>Gunneridae</taxon>
        <taxon>Pentapetalae</taxon>
        <taxon>asterids</taxon>
        <taxon>lamiids</taxon>
        <taxon>Solanales</taxon>
        <taxon>Solanaceae</taxon>
        <taxon>Solanoideae</taxon>
        <taxon>Solaneae</taxon>
        <taxon>Solanum</taxon>
    </lineage>
</organism>
<reference evidence="1 2" key="1">
    <citation type="submission" date="2020-09" db="EMBL/GenBank/DDBJ databases">
        <title>De no assembly of potato wild relative species, Solanum commersonii.</title>
        <authorList>
            <person name="Cho K."/>
        </authorList>
    </citation>
    <scope>NUCLEOTIDE SEQUENCE [LARGE SCALE GENOMIC DNA]</scope>
    <source>
        <strain evidence="1">LZ3.2</strain>
        <tissue evidence="1">Leaf</tissue>
    </source>
</reference>
<keyword evidence="2" id="KW-1185">Reference proteome</keyword>
<dbReference type="GO" id="GO:0020037">
    <property type="term" value="F:heme binding"/>
    <property type="evidence" value="ECO:0007669"/>
    <property type="project" value="InterPro"/>
</dbReference>
<comment type="caution">
    <text evidence="1">The sequence shown here is derived from an EMBL/GenBank/DDBJ whole genome shotgun (WGS) entry which is preliminary data.</text>
</comment>
<proteinExistence type="predicted"/>
<dbReference type="GO" id="GO:0004601">
    <property type="term" value="F:peroxidase activity"/>
    <property type="evidence" value="ECO:0007669"/>
    <property type="project" value="InterPro"/>
</dbReference>
<gene>
    <name evidence="1" type="ORF">H5410_006127</name>
</gene>
<accession>A0A9J6A8H0</accession>